<dbReference type="InterPro" id="IPR001155">
    <property type="entry name" value="OxRdtase_FMN_N"/>
</dbReference>
<dbReference type="Proteomes" id="UP000498740">
    <property type="component" value="Unassembled WGS sequence"/>
</dbReference>
<dbReference type="Pfam" id="PF00724">
    <property type="entry name" value="Oxidored_FMN"/>
    <property type="match status" value="1"/>
</dbReference>
<accession>A0A7J0D1X6</accession>
<comment type="cofactor">
    <cofactor evidence="1">
        <name>FMN</name>
        <dbReference type="ChEBI" id="CHEBI:58210"/>
    </cofactor>
</comment>
<dbReference type="EMBL" id="BLWD01000001">
    <property type="protein sequence ID" value="GFN08756.1"/>
    <property type="molecule type" value="Genomic_DNA"/>
</dbReference>
<dbReference type="InterPro" id="IPR051793">
    <property type="entry name" value="NADH:flavin_oxidoreductase"/>
</dbReference>
<evidence type="ECO:0000256" key="4">
    <source>
        <dbReference type="ARBA" id="ARBA00022643"/>
    </source>
</evidence>
<dbReference type="GO" id="GO:0008670">
    <property type="term" value="F:2,4-dienoyl-CoA reductase (NADPH) activity"/>
    <property type="evidence" value="ECO:0007669"/>
    <property type="project" value="TreeGrafter"/>
</dbReference>
<evidence type="ECO:0000313" key="12">
    <source>
        <dbReference type="Proteomes" id="UP000498740"/>
    </source>
</evidence>
<feature type="domain" description="NADH:flavin oxidoreductase/NADH oxidase N-terminal" evidence="10">
    <location>
        <begin position="7"/>
        <end position="295"/>
    </location>
</feature>
<keyword evidence="8" id="KW-0411">Iron-sulfur</keyword>
<dbReference type="GO" id="GO:0051536">
    <property type="term" value="F:iron-sulfur cluster binding"/>
    <property type="evidence" value="ECO:0007669"/>
    <property type="project" value="UniProtKB-KW"/>
</dbReference>
<dbReference type="GO" id="GO:0010181">
    <property type="term" value="F:FMN binding"/>
    <property type="evidence" value="ECO:0007669"/>
    <property type="project" value="InterPro"/>
</dbReference>
<organism evidence="11 12">
    <name type="scientific">Streptomyces microflavus</name>
    <name type="common">Streptomyces lipmanii</name>
    <dbReference type="NCBI Taxonomy" id="1919"/>
    <lineage>
        <taxon>Bacteria</taxon>
        <taxon>Bacillati</taxon>
        <taxon>Actinomycetota</taxon>
        <taxon>Actinomycetes</taxon>
        <taxon>Kitasatosporales</taxon>
        <taxon>Streptomycetaceae</taxon>
        <taxon>Streptomyces</taxon>
    </lineage>
</organism>
<evidence type="ECO:0000256" key="6">
    <source>
        <dbReference type="ARBA" id="ARBA00023002"/>
    </source>
</evidence>
<dbReference type="SUPFAM" id="SSF51395">
    <property type="entry name" value="FMN-linked oxidoreductases"/>
    <property type="match status" value="1"/>
</dbReference>
<evidence type="ECO:0000256" key="9">
    <source>
        <dbReference type="SAM" id="MobiDB-lite"/>
    </source>
</evidence>
<proteinExistence type="predicted"/>
<name>A0A7J0D1X6_STRMI</name>
<dbReference type="GO" id="GO:0033543">
    <property type="term" value="P:fatty acid beta-oxidation, unsaturated, even number, reductase/isomerase pathway"/>
    <property type="evidence" value="ECO:0007669"/>
    <property type="project" value="TreeGrafter"/>
</dbReference>
<keyword evidence="3" id="KW-0285">Flavoprotein</keyword>
<evidence type="ECO:0000256" key="5">
    <source>
        <dbReference type="ARBA" id="ARBA00022723"/>
    </source>
</evidence>
<protein>
    <recommendedName>
        <fullName evidence="10">NADH:flavin oxidoreductase/NADH oxidase N-terminal domain-containing protein</fullName>
    </recommendedName>
</protein>
<evidence type="ECO:0000256" key="8">
    <source>
        <dbReference type="ARBA" id="ARBA00023014"/>
    </source>
</evidence>
<sequence>MSLYPTLLSPLDLGFTTLPNRVLMGSMHIGLEEAERGFERMAAFYAERARGGVGLIVTGGIAPSERACSFPGGAKMTTGAEAEQHREITSAVHAAGGRIAMQILHFGRYAHHPDLVAPSALKAPISGFTPNALTDEQVEETVEEFVRAAELARVAGYDGVEIMGSEGYLINEFIVSATNHRTDRWGGSYENRIRFPVEIVRRVRERVGSDFILIYRLSMLDLVPGGSTLEEVVTLAKEIEAAGATIINTGIGWHEARIPTIATSVPRAAFTWVTEKVRGAVSVPLVTSNRINTPKSPRRSSPRAGRTWSPWPGPSSPTRSSSPRRRPAARTRSTPASGATRPAWTTSSASRSPPAWSTRAPAMRPSWCSRPPGPVNASLWSAPVRRVSRARSRRPSGATR</sequence>
<evidence type="ECO:0000256" key="3">
    <source>
        <dbReference type="ARBA" id="ARBA00022630"/>
    </source>
</evidence>
<dbReference type="PANTHER" id="PTHR42917">
    <property type="entry name" value="2,4-DIENOYL-COA REDUCTASE"/>
    <property type="match status" value="1"/>
</dbReference>
<reference evidence="11 12" key="1">
    <citation type="submission" date="2020-05" db="EMBL/GenBank/DDBJ databases">
        <title>Whole genome shotgun sequence of Streptomyces microflavus NBRC 13062.</title>
        <authorList>
            <person name="Komaki H."/>
            <person name="Tamura T."/>
        </authorList>
    </citation>
    <scope>NUCLEOTIDE SEQUENCE [LARGE SCALE GENOMIC DNA]</scope>
    <source>
        <strain evidence="11 12">NBRC 13062</strain>
    </source>
</reference>
<keyword evidence="5" id="KW-0479">Metal-binding</keyword>
<evidence type="ECO:0000259" key="10">
    <source>
        <dbReference type="Pfam" id="PF00724"/>
    </source>
</evidence>
<dbReference type="GO" id="GO:0046872">
    <property type="term" value="F:metal ion binding"/>
    <property type="evidence" value="ECO:0007669"/>
    <property type="project" value="UniProtKB-KW"/>
</dbReference>
<gene>
    <name evidence="11" type="ORF">Smic_73120</name>
</gene>
<comment type="cofactor">
    <cofactor evidence="2">
        <name>[4Fe-4S] cluster</name>
        <dbReference type="ChEBI" id="CHEBI:49883"/>
    </cofactor>
</comment>
<comment type="caution">
    <text evidence="11">The sequence shown here is derived from an EMBL/GenBank/DDBJ whole genome shotgun (WGS) entry which is preliminary data.</text>
</comment>
<evidence type="ECO:0000256" key="7">
    <source>
        <dbReference type="ARBA" id="ARBA00023004"/>
    </source>
</evidence>
<dbReference type="PANTHER" id="PTHR42917:SF2">
    <property type="entry name" value="2,4-DIENOYL-COA REDUCTASE [(2E)-ENOYL-COA-PRODUCING]"/>
    <property type="match status" value="1"/>
</dbReference>
<evidence type="ECO:0000256" key="1">
    <source>
        <dbReference type="ARBA" id="ARBA00001917"/>
    </source>
</evidence>
<keyword evidence="4" id="KW-0288">FMN</keyword>
<keyword evidence="6" id="KW-0560">Oxidoreductase</keyword>
<evidence type="ECO:0000313" key="11">
    <source>
        <dbReference type="EMBL" id="GFN08756.1"/>
    </source>
</evidence>
<evidence type="ECO:0000256" key="2">
    <source>
        <dbReference type="ARBA" id="ARBA00001966"/>
    </source>
</evidence>
<dbReference type="CDD" id="cd02930">
    <property type="entry name" value="DCR_FMN"/>
    <property type="match status" value="1"/>
</dbReference>
<dbReference type="Gene3D" id="3.20.20.70">
    <property type="entry name" value="Aldolase class I"/>
    <property type="match status" value="1"/>
</dbReference>
<feature type="region of interest" description="Disordered" evidence="9">
    <location>
        <begin position="289"/>
        <end position="400"/>
    </location>
</feature>
<feature type="compositionally biased region" description="Low complexity" evidence="9">
    <location>
        <begin position="305"/>
        <end position="321"/>
    </location>
</feature>
<dbReference type="InterPro" id="IPR013785">
    <property type="entry name" value="Aldolase_TIM"/>
</dbReference>
<keyword evidence="7" id="KW-0408">Iron</keyword>
<dbReference type="AlphaFoldDB" id="A0A7J0D1X6"/>